<sequence>MGVVDKIWITSVPPRRQSGGRVQPVFHCQPSSGQILGERELRIKTTMKNRKHKIQTKEPLTNRGHQLLSHLTAKIW</sequence>
<proteinExistence type="predicted"/>
<reference evidence="1" key="2">
    <citation type="journal article" date="2015" name="Data Brief">
        <title>Shoot transcriptome of the giant reed, Arundo donax.</title>
        <authorList>
            <person name="Barrero R.A."/>
            <person name="Guerrero F.D."/>
            <person name="Moolhuijzen P."/>
            <person name="Goolsby J.A."/>
            <person name="Tidwell J."/>
            <person name="Bellgard S.E."/>
            <person name="Bellgard M.I."/>
        </authorList>
    </citation>
    <scope>NUCLEOTIDE SEQUENCE</scope>
    <source>
        <tissue evidence="1">Shoot tissue taken approximately 20 cm above the soil surface</tissue>
    </source>
</reference>
<dbReference type="EMBL" id="GBRH01209256">
    <property type="protein sequence ID" value="JAD88639.1"/>
    <property type="molecule type" value="Transcribed_RNA"/>
</dbReference>
<accession>A0A0A9DJB8</accession>
<reference evidence="1" key="1">
    <citation type="submission" date="2014-09" db="EMBL/GenBank/DDBJ databases">
        <authorList>
            <person name="Magalhaes I.L.F."/>
            <person name="Oliveira U."/>
            <person name="Santos F.R."/>
            <person name="Vidigal T.H.D.A."/>
            <person name="Brescovit A.D."/>
            <person name="Santos A.J."/>
        </authorList>
    </citation>
    <scope>NUCLEOTIDE SEQUENCE</scope>
    <source>
        <tissue evidence="1">Shoot tissue taken approximately 20 cm above the soil surface</tissue>
    </source>
</reference>
<organism evidence="1">
    <name type="scientific">Arundo donax</name>
    <name type="common">Giant reed</name>
    <name type="synonym">Donax arundinaceus</name>
    <dbReference type="NCBI Taxonomy" id="35708"/>
    <lineage>
        <taxon>Eukaryota</taxon>
        <taxon>Viridiplantae</taxon>
        <taxon>Streptophyta</taxon>
        <taxon>Embryophyta</taxon>
        <taxon>Tracheophyta</taxon>
        <taxon>Spermatophyta</taxon>
        <taxon>Magnoliopsida</taxon>
        <taxon>Liliopsida</taxon>
        <taxon>Poales</taxon>
        <taxon>Poaceae</taxon>
        <taxon>PACMAD clade</taxon>
        <taxon>Arundinoideae</taxon>
        <taxon>Arundineae</taxon>
        <taxon>Arundo</taxon>
    </lineage>
</organism>
<evidence type="ECO:0000313" key="1">
    <source>
        <dbReference type="EMBL" id="JAD88639.1"/>
    </source>
</evidence>
<name>A0A0A9DJB8_ARUDO</name>
<dbReference type="AlphaFoldDB" id="A0A0A9DJB8"/>
<protein>
    <submittedName>
        <fullName evidence="1">Uncharacterized protein</fullName>
    </submittedName>
</protein>